<feature type="compositionally biased region" description="Pro residues" evidence="1">
    <location>
        <begin position="35"/>
        <end position="50"/>
    </location>
</feature>
<dbReference type="AlphaFoldDB" id="A0A8T0P7F2"/>
<keyword evidence="4" id="KW-1185">Reference proteome</keyword>
<organism evidence="3 4">
    <name type="scientific">Panicum virgatum</name>
    <name type="common">Blackwell switchgrass</name>
    <dbReference type="NCBI Taxonomy" id="38727"/>
    <lineage>
        <taxon>Eukaryota</taxon>
        <taxon>Viridiplantae</taxon>
        <taxon>Streptophyta</taxon>
        <taxon>Embryophyta</taxon>
        <taxon>Tracheophyta</taxon>
        <taxon>Spermatophyta</taxon>
        <taxon>Magnoliopsida</taxon>
        <taxon>Liliopsida</taxon>
        <taxon>Poales</taxon>
        <taxon>Poaceae</taxon>
        <taxon>PACMAD clade</taxon>
        <taxon>Panicoideae</taxon>
        <taxon>Panicodae</taxon>
        <taxon>Paniceae</taxon>
        <taxon>Panicinae</taxon>
        <taxon>Panicum</taxon>
        <taxon>Panicum sect. Hiantes</taxon>
    </lineage>
</organism>
<reference evidence="3" key="1">
    <citation type="submission" date="2020-05" db="EMBL/GenBank/DDBJ databases">
        <title>WGS assembly of Panicum virgatum.</title>
        <authorList>
            <person name="Lovell J.T."/>
            <person name="Jenkins J."/>
            <person name="Shu S."/>
            <person name="Juenger T.E."/>
            <person name="Schmutz J."/>
        </authorList>
    </citation>
    <scope>NUCLEOTIDE SEQUENCE</scope>
    <source>
        <strain evidence="3">AP13</strain>
    </source>
</reference>
<evidence type="ECO:0000256" key="1">
    <source>
        <dbReference type="SAM" id="MobiDB-lite"/>
    </source>
</evidence>
<keyword evidence="2" id="KW-0732">Signal</keyword>
<dbReference type="SUPFAM" id="SSF141562">
    <property type="entry name" value="At5g01610-like"/>
    <property type="match status" value="1"/>
</dbReference>
<feature type="region of interest" description="Disordered" evidence="1">
    <location>
        <begin position="35"/>
        <end position="55"/>
    </location>
</feature>
<evidence type="ECO:0000313" key="3">
    <source>
        <dbReference type="EMBL" id="KAG2556735.1"/>
    </source>
</evidence>
<dbReference type="InterPro" id="IPR007493">
    <property type="entry name" value="DUF538"/>
</dbReference>
<evidence type="ECO:0000256" key="2">
    <source>
        <dbReference type="SAM" id="SignalP"/>
    </source>
</evidence>
<feature type="chain" id="PRO_5035781308" evidence="2">
    <location>
        <begin position="21"/>
        <end position="160"/>
    </location>
</feature>
<gene>
    <name evidence="3" type="ORF">PVAP13_8NG191800</name>
</gene>
<evidence type="ECO:0000313" key="4">
    <source>
        <dbReference type="Proteomes" id="UP000823388"/>
    </source>
</evidence>
<accession>A0A8T0P7F2</accession>
<dbReference type="EMBL" id="CM029052">
    <property type="protein sequence ID" value="KAG2556735.1"/>
    <property type="molecule type" value="Genomic_DNA"/>
</dbReference>
<dbReference type="PANTHER" id="PTHR31676:SF175">
    <property type="match status" value="1"/>
</dbReference>
<dbReference type="InterPro" id="IPR036758">
    <property type="entry name" value="At5g01610-like"/>
</dbReference>
<sequence>MAKHNLHLLPSLLFFSTIVASPSIASGTSLTPPLATPPAAAPPMAAPPPANSSTPTAYEMLEQYNLTRGILPEGVTGYVLRPNGSFEVYLPGDCNIHAANMQIKYSSRIAGREHPGPVDPWFGGSEGGHDVAMDWHHTGHSHRRPAQLLCWPDIEVIPHW</sequence>
<protein>
    <submittedName>
        <fullName evidence="3">Uncharacterized protein</fullName>
    </submittedName>
</protein>
<comment type="caution">
    <text evidence="3">The sequence shown here is derived from an EMBL/GenBank/DDBJ whole genome shotgun (WGS) entry which is preliminary data.</text>
</comment>
<proteinExistence type="predicted"/>
<name>A0A8T0P7F2_PANVG</name>
<dbReference type="Pfam" id="PF04398">
    <property type="entry name" value="DUF538"/>
    <property type="match status" value="1"/>
</dbReference>
<dbReference type="PANTHER" id="PTHR31676">
    <property type="entry name" value="T31J12.3 PROTEIN-RELATED"/>
    <property type="match status" value="1"/>
</dbReference>
<feature type="signal peptide" evidence="2">
    <location>
        <begin position="1"/>
        <end position="20"/>
    </location>
</feature>
<dbReference type="Gene3D" id="2.30.240.10">
    <property type="entry name" value="At5g01610-like"/>
    <property type="match status" value="1"/>
</dbReference>
<dbReference type="Proteomes" id="UP000823388">
    <property type="component" value="Chromosome 8N"/>
</dbReference>